<evidence type="ECO:0000256" key="2">
    <source>
        <dbReference type="ARBA" id="ARBA00022723"/>
    </source>
</evidence>
<dbReference type="Proteomes" id="UP000594892">
    <property type="component" value="Chromosome 2"/>
</dbReference>
<evidence type="ECO:0000313" key="8">
    <source>
        <dbReference type="EMBL" id="USS47655.1"/>
    </source>
</evidence>
<dbReference type="Pfam" id="PF02668">
    <property type="entry name" value="TauD"/>
    <property type="match status" value="1"/>
</dbReference>
<protein>
    <submittedName>
        <fullName evidence="7">TauD/TfdA family dioxygenase</fullName>
    </submittedName>
</protein>
<dbReference type="EMBL" id="CP099587">
    <property type="protein sequence ID" value="USS47655.1"/>
    <property type="molecule type" value="Genomic_DNA"/>
</dbReference>
<accession>A0AAP9Y3M3</accession>
<keyword evidence="5" id="KW-0408">Iron</keyword>
<dbReference type="GO" id="GO:0005737">
    <property type="term" value="C:cytoplasm"/>
    <property type="evidence" value="ECO:0007669"/>
    <property type="project" value="TreeGrafter"/>
</dbReference>
<name>A0AAP9Y3M3_BURGL</name>
<dbReference type="Gene3D" id="3.60.130.10">
    <property type="entry name" value="Clavaminate synthase-like"/>
    <property type="match status" value="1"/>
</dbReference>
<reference evidence="8" key="2">
    <citation type="submission" date="2022-06" db="EMBL/GenBank/DDBJ databases">
        <title>Draft genome sequence of Burkholderia glumae strain GR20004 isolated from rice panicle showing bacterial panicle blight.</title>
        <authorList>
            <person name="Choi S.Y."/>
            <person name="Lee Y.H."/>
        </authorList>
    </citation>
    <scope>NUCLEOTIDE SEQUENCE</scope>
    <source>
        <strain evidence="8">GR20004</strain>
    </source>
</reference>
<dbReference type="PANTHER" id="PTHR30468">
    <property type="entry name" value="ALPHA-KETOGLUTARATE-DEPENDENT SULFONATE DIOXYGENASE"/>
    <property type="match status" value="1"/>
</dbReference>
<dbReference type="InterPro" id="IPR042098">
    <property type="entry name" value="TauD-like_sf"/>
</dbReference>
<dbReference type="SUPFAM" id="SSF51197">
    <property type="entry name" value="Clavaminate synthase-like"/>
    <property type="match status" value="1"/>
</dbReference>
<evidence type="ECO:0000259" key="6">
    <source>
        <dbReference type="Pfam" id="PF02668"/>
    </source>
</evidence>
<evidence type="ECO:0000256" key="5">
    <source>
        <dbReference type="ARBA" id="ARBA00023004"/>
    </source>
</evidence>
<sequence length="281" mass="31736">MKVIPLSPALGAEVRGIDLTRPLSARTRDDIVGLLTEHQMLVFPDMSMSSEQQIAMSRNFGELEPHPMTTNTSPYPEITVVSNVTTDGKPLGYPTPPFQLWHSDLCYLERPAKMTLFYAESVPEQHGDTWFANMFRAYDTLPEHLKAALDGRNAVFSLDGSLVKRCRKIGFDLNIAADDFKPTVSHPAIRVHPESLRRSIFVNWAHTDSVEGYSPEQSEALLEQVFAHCLNEDFIYRHRYTAGELVIWDNASVIHTNSPHVPVGNRIMRRVMVTGQAPFFQ</sequence>
<keyword evidence="3 7" id="KW-0223">Dioxygenase</keyword>
<dbReference type="EMBL" id="CP065601">
    <property type="protein sequence ID" value="QPQ93485.1"/>
    <property type="molecule type" value="Genomic_DNA"/>
</dbReference>
<keyword evidence="2" id="KW-0479">Metal-binding</keyword>
<proteinExistence type="inferred from homology"/>
<dbReference type="GO" id="GO:0046872">
    <property type="term" value="F:metal ion binding"/>
    <property type="evidence" value="ECO:0007669"/>
    <property type="project" value="UniProtKB-KW"/>
</dbReference>
<evidence type="ECO:0000313" key="10">
    <source>
        <dbReference type="Proteomes" id="UP001056386"/>
    </source>
</evidence>
<dbReference type="GO" id="GO:0000908">
    <property type="term" value="F:taurine dioxygenase activity"/>
    <property type="evidence" value="ECO:0007669"/>
    <property type="project" value="TreeGrafter"/>
</dbReference>
<organism evidence="7 9">
    <name type="scientific">Burkholderia glumae</name>
    <name type="common">Pseudomonas glumae</name>
    <dbReference type="NCBI Taxonomy" id="337"/>
    <lineage>
        <taxon>Bacteria</taxon>
        <taxon>Pseudomonadati</taxon>
        <taxon>Pseudomonadota</taxon>
        <taxon>Betaproteobacteria</taxon>
        <taxon>Burkholderiales</taxon>
        <taxon>Burkholderiaceae</taxon>
        <taxon>Burkholderia</taxon>
    </lineage>
</organism>
<dbReference type="PANTHER" id="PTHR30468:SF1">
    <property type="entry name" value="ALPHA-KETOGLUTARATE-DEPENDENT SULFONATE DIOXYGENASE"/>
    <property type="match status" value="1"/>
</dbReference>
<dbReference type="InterPro" id="IPR003819">
    <property type="entry name" value="TauD/TfdA-like"/>
</dbReference>
<dbReference type="GO" id="GO:0006790">
    <property type="term" value="P:sulfur compound metabolic process"/>
    <property type="evidence" value="ECO:0007669"/>
    <property type="project" value="TreeGrafter"/>
</dbReference>
<evidence type="ECO:0000313" key="9">
    <source>
        <dbReference type="Proteomes" id="UP000594892"/>
    </source>
</evidence>
<keyword evidence="10" id="KW-1185">Reference proteome</keyword>
<dbReference type="Proteomes" id="UP001056386">
    <property type="component" value="Chromosome 1"/>
</dbReference>
<dbReference type="GeneID" id="45698031"/>
<dbReference type="RefSeq" id="WP_015875728.1">
    <property type="nucleotide sequence ID" value="NZ_CP021074.1"/>
</dbReference>
<evidence type="ECO:0000256" key="3">
    <source>
        <dbReference type="ARBA" id="ARBA00022964"/>
    </source>
</evidence>
<evidence type="ECO:0000256" key="4">
    <source>
        <dbReference type="ARBA" id="ARBA00023002"/>
    </source>
</evidence>
<reference evidence="7 9" key="1">
    <citation type="submission" date="2020-12" db="EMBL/GenBank/DDBJ databases">
        <title>FDA dAtabase for Regulatory Grade micrObial Sequences (FDA-ARGOS): Supporting development and validation of Infectious Disease Dx tests.</title>
        <authorList>
            <person name="Minogue T."/>
            <person name="Wolcott M."/>
            <person name="Wasieloski L."/>
            <person name="Aguilar W."/>
            <person name="Moore D."/>
            <person name="Jaissle J."/>
            <person name="Tallon L."/>
            <person name="Sadzewicz L."/>
            <person name="Zhao X."/>
            <person name="Boylan J."/>
            <person name="Ott S."/>
            <person name="Bowen H."/>
            <person name="Vavikolanu K."/>
            <person name="Mehta A."/>
            <person name="Aluvathingal J."/>
            <person name="Nadendla S."/>
            <person name="Yan Y."/>
            <person name="Sichtig H."/>
        </authorList>
    </citation>
    <scope>NUCLEOTIDE SEQUENCE [LARGE SCALE GENOMIC DNA]</scope>
    <source>
        <strain evidence="7 9">FDAARGOS_949</strain>
    </source>
</reference>
<gene>
    <name evidence="7" type="ORF">I6H06_14700</name>
    <name evidence="8" type="ORF">NFI99_22895</name>
</gene>
<evidence type="ECO:0000313" key="7">
    <source>
        <dbReference type="EMBL" id="QPQ93485.1"/>
    </source>
</evidence>
<feature type="domain" description="TauD/TfdA-like" evidence="6">
    <location>
        <begin position="3"/>
        <end position="272"/>
    </location>
</feature>
<keyword evidence="4" id="KW-0560">Oxidoreductase</keyword>
<dbReference type="AlphaFoldDB" id="A0AAP9Y3M3"/>
<evidence type="ECO:0000256" key="1">
    <source>
        <dbReference type="ARBA" id="ARBA00005896"/>
    </source>
</evidence>
<comment type="similarity">
    <text evidence="1">Belongs to the TfdA dioxygenase family.</text>
</comment>
<dbReference type="InterPro" id="IPR051323">
    <property type="entry name" value="AtsK-like"/>
</dbReference>